<evidence type="ECO:0000313" key="3">
    <source>
        <dbReference type="EMBL" id="MBB5471959.1"/>
    </source>
</evidence>
<reference evidence="2 4" key="1">
    <citation type="submission" date="2019-07" db="EMBL/GenBank/DDBJ databases">
        <title>Whole genome shotgun sequence of Cellulomonas hominis NBRC 16055.</title>
        <authorList>
            <person name="Hosoyama A."/>
            <person name="Uohara A."/>
            <person name="Ohji S."/>
            <person name="Ichikawa N."/>
        </authorList>
    </citation>
    <scope>NUCLEOTIDE SEQUENCE [LARGE SCALE GENOMIC DNA]</scope>
    <source>
        <strain evidence="2 4">NBRC 16055</strain>
    </source>
</reference>
<dbReference type="Proteomes" id="UP000321723">
    <property type="component" value="Unassembled WGS sequence"/>
</dbReference>
<dbReference type="EC" id="2.8.1.-" evidence="3"/>
<dbReference type="EMBL" id="BJVQ01000007">
    <property type="protein sequence ID" value="GEL45800.1"/>
    <property type="molecule type" value="Genomic_DNA"/>
</dbReference>
<evidence type="ECO:0000313" key="5">
    <source>
        <dbReference type="Proteomes" id="UP000564629"/>
    </source>
</evidence>
<feature type="domain" description="UPF0033" evidence="1">
    <location>
        <begin position="10"/>
        <end position="59"/>
    </location>
</feature>
<comment type="caution">
    <text evidence="2">The sequence shown here is derived from an EMBL/GenBank/DDBJ whole genome shotgun (WGS) entry which is preliminary data.</text>
</comment>
<accession>A0A511F983</accession>
<dbReference type="GO" id="GO:0016740">
    <property type="term" value="F:transferase activity"/>
    <property type="evidence" value="ECO:0007669"/>
    <property type="project" value="UniProtKB-KW"/>
</dbReference>
<dbReference type="RefSeq" id="WP_146834253.1">
    <property type="nucleotide sequence ID" value="NZ_BJVQ01000007.1"/>
</dbReference>
<sequence>MTVHIDGGDLGCARLLVLLRDRARELAPGTVVHLTTSDPVAPVDLPAWCRLTGHRYLGPVPDGPPPATYAVEVVAGARATDPERPWHLAAGGAADG</sequence>
<name>A0A511F983_9CELL</name>
<evidence type="ECO:0000313" key="2">
    <source>
        <dbReference type="EMBL" id="GEL45800.1"/>
    </source>
</evidence>
<dbReference type="OrthoDB" id="8636759at2"/>
<organism evidence="2 4">
    <name type="scientific">Cellulomonas hominis</name>
    <dbReference type="NCBI Taxonomy" id="156981"/>
    <lineage>
        <taxon>Bacteria</taxon>
        <taxon>Bacillati</taxon>
        <taxon>Actinomycetota</taxon>
        <taxon>Actinomycetes</taxon>
        <taxon>Micrococcales</taxon>
        <taxon>Cellulomonadaceae</taxon>
        <taxon>Cellulomonas</taxon>
    </lineage>
</organism>
<dbReference type="EMBL" id="JACHDN010000001">
    <property type="protein sequence ID" value="MBB5471959.1"/>
    <property type="molecule type" value="Genomic_DNA"/>
</dbReference>
<proteinExistence type="predicted"/>
<evidence type="ECO:0000313" key="4">
    <source>
        <dbReference type="Proteomes" id="UP000321723"/>
    </source>
</evidence>
<evidence type="ECO:0000259" key="1">
    <source>
        <dbReference type="Pfam" id="PF01206"/>
    </source>
</evidence>
<dbReference type="SUPFAM" id="SSF64307">
    <property type="entry name" value="SirA-like"/>
    <property type="match status" value="1"/>
</dbReference>
<dbReference type="Pfam" id="PF01206">
    <property type="entry name" value="TusA"/>
    <property type="match status" value="1"/>
</dbReference>
<dbReference type="InterPro" id="IPR001455">
    <property type="entry name" value="TusA-like"/>
</dbReference>
<protein>
    <submittedName>
        <fullName evidence="3">tRNA 2-thiouridine synthesizing protein A</fullName>
        <ecNumber evidence="3">2.8.1.-</ecNumber>
    </submittedName>
</protein>
<dbReference type="AlphaFoldDB" id="A0A511F983"/>
<dbReference type="InterPro" id="IPR036868">
    <property type="entry name" value="TusA-like_sf"/>
</dbReference>
<dbReference type="Proteomes" id="UP000564629">
    <property type="component" value="Unassembled WGS sequence"/>
</dbReference>
<reference evidence="3 5" key="2">
    <citation type="submission" date="2020-08" db="EMBL/GenBank/DDBJ databases">
        <title>Sequencing the genomes of 1000 actinobacteria strains.</title>
        <authorList>
            <person name="Klenk H.-P."/>
        </authorList>
    </citation>
    <scope>NUCLEOTIDE SEQUENCE [LARGE SCALE GENOMIC DNA]</scope>
    <source>
        <strain evidence="3 5">DSM 9581</strain>
    </source>
</reference>
<gene>
    <name evidence="2" type="ORF">CHO01_09160</name>
    <name evidence="3" type="ORF">HNR08_000695</name>
</gene>
<keyword evidence="3" id="KW-0808">Transferase</keyword>
<dbReference type="CDD" id="cd00291">
    <property type="entry name" value="SirA_YedF_YeeD"/>
    <property type="match status" value="1"/>
</dbReference>
<keyword evidence="4" id="KW-1185">Reference proteome</keyword>
<dbReference type="Gene3D" id="3.30.110.40">
    <property type="entry name" value="TusA-like domain"/>
    <property type="match status" value="1"/>
</dbReference>